<keyword evidence="2" id="KW-1185">Reference proteome</keyword>
<feature type="non-terminal residue" evidence="1">
    <location>
        <position position="1"/>
    </location>
</feature>
<comment type="caution">
    <text evidence="1">The sequence shown here is derived from an EMBL/GenBank/DDBJ whole genome shotgun (WGS) entry which is preliminary data.</text>
</comment>
<dbReference type="Proteomes" id="UP000823399">
    <property type="component" value="Unassembled WGS sequence"/>
</dbReference>
<dbReference type="OrthoDB" id="2676448at2759"/>
<reference evidence="1" key="1">
    <citation type="journal article" date="2020" name="New Phytol.">
        <title>Comparative genomics reveals dynamic genome evolution in host specialist ectomycorrhizal fungi.</title>
        <authorList>
            <person name="Lofgren L.A."/>
            <person name="Nguyen N.H."/>
            <person name="Vilgalys R."/>
            <person name="Ruytinx J."/>
            <person name="Liao H.L."/>
            <person name="Branco S."/>
            <person name="Kuo A."/>
            <person name="LaButti K."/>
            <person name="Lipzen A."/>
            <person name="Andreopoulos W."/>
            <person name="Pangilinan J."/>
            <person name="Riley R."/>
            <person name="Hundley H."/>
            <person name="Na H."/>
            <person name="Barry K."/>
            <person name="Grigoriev I.V."/>
            <person name="Stajich J.E."/>
            <person name="Kennedy P.G."/>
        </authorList>
    </citation>
    <scope>NUCLEOTIDE SEQUENCE</scope>
    <source>
        <strain evidence="1">FC423</strain>
    </source>
</reference>
<name>A0A9P7JR54_9AGAM</name>
<proteinExistence type="predicted"/>
<gene>
    <name evidence="1" type="ORF">F5147DRAFT_581929</name>
</gene>
<dbReference type="RefSeq" id="XP_041289662.1">
    <property type="nucleotide sequence ID" value="XM_041431621.1"/>
</dbReference>
<sequence>PTLQYSEVIVYAVLGKFNLLKYSRHKILTKLWTNPIHHEIVVKHFKVLHGQEEIIRLNVEICQLQAWVDTEDGDMKQAAADLESTNDLLAAELHVLAHCQHRINTVHHDCLIHIYCLEGYTGHRPSLAQMRAIP</sequence>
<organism evidence="1 2">
    <name type="scientific">Suillus discolor</name>
    <dbReference type="NCBI Taxonomy" id="1912936"/>
    <lineage>
        <taxon>Eukaryota</taxon>
        <taxon>Fungi</taxon>
        <taxon>Dikarya</taxon>
        <taxon>Basidiomycota</taxon>
        <taxon>Agaricomycotina</taxon>
        <taxon>Agaricomycetes</taxon>
        <taxon>Agaricomycetidae</taxon>
        <taxon>Boletales</taxon>
        <taxon>Suillineae</taxon>
        <taxon>Suillaceae</taxon>
        <taxon>Suillus</taxon>
    </lineage>
</organism>
<evidence type="ECO:0000313" key="2">
    <source>
        <dbReference type="Proteomes" id="UP000823399"/>
    </source>
</evidence>
<evidence type="ECO:0000313" key="1">
    <source>
        <dbReference type="EMBL" id="KAG2100719.1"/>
    </source>
</evidence>
<dbReference type="AlphaFoldDB" id="A0A9P7JR54"/>
<dbReference type="EMBL" id="JABBWM010000053">
    <property type="protein sequence ID" value="KAG2100719.1"/>
    <property type="molecule type" value="Genomic_DNA"/>
</dbReference>
<protein>
    <submittedName>
        <fullName evidence="1">Uncharacterized protein</fullName>
    </submittedName>
</protein>
<accession>A0A9P7JR54</accession>
<dbReference type="GeneID" id="64693880"/>